<keyword evidence="1" id="KW-1133">Transmembrane helix</keyword>
<keyword evidence="3" id="KW-1185">Reference proteome</keyword>
<evidence type="ECO:0000256" key="1">
    <source>
        <dbReference type="SAM" id="Phobius"/>
    </source>
</evidence>
<reference evidence="2 3" key="1">
    <citation type="submission" date="2019-07" db="EMBL/GenBank/DDBJ databases">
        <title>Whole genome shotgun sequence of Chitinophaga cymbidii NBRC 109752.</title>
        <authorList>
            <person name="Hosoyama A."/>
            <person name="Uohara A."/>
            <person name="Ohji S."/>
            <person name="Ichikawa N."/>
        </authorList>
    </citation>
    <scope>NUCLEOTIDE SEQUENCE [LARGE SCALE GENOMIC DNA]</scope>
    <source>
        <strain evidence="2 3">NBRC 109752</strain>
    </source>
</reference>
<gene>
    <name evidence="2" type="ORF">CCY01nite_44750</name>
</gene>
<comment type="caution">
    <text evidence="2">The sequence shown here is derived from an EMBL/GenBank/DDBJ whole genome shotgun (WGS) entry which is preliminary data.</text>
</comment>
<evidence type="ECO:0000313" key="3">
    <source>
        <dbReference type="Proteomes" id="UP000321436"/>
    </source>
</evidence>
<sequence>MHHTYIIENEMFEHANSHFKWLTHENINIYLTNFYSNIILYNLIIYIYSSLIYELRKTLIYENVVLYTGHCCSDRSDHRKPAGKAGAKEHVPFQRPLHPSCTEI</sequence>
<protein>
    <submittedName>
        <fullName evidence="2">Uncharacterized protein</fullName>
    </submittedName>
</protein>
<dbReference type="Proteomes" id="UP000321436">
    <property type="component" value="Unassembled WGS sequence"/>
</dbReference>
<keyword evidence="1" id="KW-0472">Membrane</keyword>
<keyword evidence="1" id="KW-0812">Transmembrane</keyword>
<organism evidence="2 3">
    <name type="scientific">Chitinophaga cymbidii</name>
    <dbReference type="NCBI Taxonomy" id="1096750"/>
    <lineage>
        <taxon>Bacteria</taxon>
        <taxon>Pseudomonadati</taxon>
        <taxon>Bacteroidota</taxon>
        <taxon>Chitinophagia</taxon>
        <taxon>Chitinophagales</taxon>
        <taxon>Chitinophagaceae</taxon>
        <taxon>Chitinophaga</taxon>
    </lineage>
</organism>
<dbReference type="EMBL" id="BKAU01000005">
    <property type="protein sequence ID" value="GEP98215.1"/>
    <property type="molecule type" value="Genomic_DNA"/>
</dbReference>
<accession>A0A512RRA4</accession>
<name>A0A512RRA4_9BACT</name>
<feature type="transmembrane region" description="Helical" evidence="1">
    <location>
        <begin position="27"/>
        <end position="48"/>
    </location>
</feature>
<dbReference type="AlphaFoldDB" id="A0A512RRA4"/>
<evidence type="ECO:0000313" key="2">
    <source>
        <dbReference type="EMBL" id="GEP98215.1"/>
    </source>
</evidence>
<proteinExistence type="predicted"/>